<dbReference type="InterPro" id="IPR007320">
    <property type="entry name" value="PDCD2_C"/>
</dbReference>
<evidence type="ECO:0000259" key="1">
    <source>
        <dbReference type="Pfam" id="PF04194"/>
    </source>
</evidence>
<dbReference type="AlphaFoldDB" id="A0AAF0W390"/>
<evidence type="ECO:0000313" key="3">
    <source>
        <dbReference type="Proteomes" id="UP000077755"/>
    </source>
</evidence>
<organism evidence="2 3">
    <name type="scientific">Daucus carota subsp. sativus</name>
    <name type="common">Carrot</name>
    <dbReference type="NCBI Taxonomy" id="79200"/>
    <lineage>
        <taxon>Eukaryota</taxon>
        <taxon>Viridiplantae</taxon>
        <taxon>Streptophyta</taxon>
        <taxon>Embryophyta</taxon>
        <taxon>Tracheophyta</taxon>
        <taxon>Spermatophyta</taxon>
        <taxon>Magnoliopsida</taxon>
        <taxon>eudicotyledons</taxon>
        <taxon>Gunneridae</taxon>
        <taxon>Pentapetalae</taxon>
        <taxon>asterids</taxon>
        <taxon>campanulids</taxon>
        <taxon>Apiales</taxon>
        <taxon>Apiaceae</taxon>
        <taxon>Apioideae</taxon>
        <taxon>Scandiceae</taxon>
        <taxon>Daucinae</taxon>
        <taxon>Daucus</taxon>
        <taxon>Daucus sect. Daucus</taxon>
    </lineage>
</organism>
<feature type="domain" description="Programmed cell death protein 2 C-terminal" evidence="1">
    <location>
        <begin position="254"/>
        <end position="364"/>
    </location>
</feature>
<reference evidence="2" key="2">
    <citation type="submission" date="2022-03" db="EMBL/GenBank/DDBJ databases">
        <title>Draft title - Genomic analysis of global carrot germplasm unveils the trajectory of domestication and the origin of high carotenoid orange carrot.</title>
        <authorList>
            <person name="Iorizzo M."/>
            <person name="Ellison S."/>
            <person name="Senalik D."/>
            <person name="Macko-Podgorni A."/>
            <person name="Grzebelus D."/>
            <person name="Bostan H."/>
            <person name="Rolling W."/>
            <person name="Curaba J."/>
            <person name="Simon P."/>
        </authorList>
    </citation>
    <scope>NUCLEOTIDE SEQUENCE</scope>
    <source>
        <tissue evidence="2">Leaf</tissue>
    </source>
</reference>
<dbReference type="EMBL" id="CP093343">
    <property type="protein sequence ID" value="WOG82146.1"/>
    <property type="molecule type" value="Genomic_DNA"/>
</dbReference>
<proteinExistence type="predicted"/>
<dbReference type="PANTHER" id="PTHR47762:SF2">
    <property type="entry name" value="OS04G0640800 PROTEIN"/>
    <property type="match status" value="1"/>
</dbReference>
<dbReference type="GO" id="GO:0005737">
    <property type="term" value="C:cytoplasm"/>
    <property type="evidence" value="ECO:0007669"/>
    <property type="project" value="InterPro"/>
</dbReference>
<keyword evidence="3" id="KW-1185">Reference proteome</keyword>
<gene>
    <name evidence="2" type="ORF">DCAR_0101308</name>
</gene>
<evidence type="ECO:0000313" key="2">
    <source>
        <dbReference type="EMBL" id="WOG82146.1"/>
    </source>
</evidence>
<dbReference type="PANTHER" id="PTHR47762">
    <property type="entry name" value="OSJNBB0079B02.4 PROTEIN"/>
    <property type="match status" value="1"/>
</dbReference>
<dbReference type="Proteomes" id="UP000077755">
    <property type="component" value="Chromosome 1"/>
</dbReference>
<sequence>MGEVILGMPGPWADDLYEAADHYTTKFGGLPDWPIPNMVIPHNWRVCRSCGNSLLLVAQIYAPVSTKTLTFEERQIFVFGCISPTCKGNPESWIAIRVQRCSSNRISESHEEENVLLPDASYQASNTDWRDEFWSFDEGNDDDVDLEELGRSLSEAAGLASNSKREGIPHQSEATIDFLSTNQTIKVPSDDTAVLPCFYVYILEEANQKDVASVCLSYTALSIKDNEDYLDDSSSKEAWDEEAYEYDRALSASRTYLKFKKRMDAHPEQCFRYSYGGKPLLAAEELGDPGRCVLCGRPRHYEMQLMPPLLYFLQQATTKQNYTLENWNWMTLLIYTCSDSCSNSREETSGNGEWIVAKEAVMLQGE</sequence>
<reference evidence="2" key="1">
    <citation type="journal article" date="2016" name="Nat. Genet.">
        <title>A high-quality carrot genome assembly provides new insights into carotenoid accumulation and asterid genome evolution.</title>
        <authorList>
            <person name="Iorizzo M."/>
            <person name="Ellison S."/>
            <person name="Senalik D."/>
            <person name="Zeng P."/>
            <person name="Satapoomin P."/>
            <person name="Huang J."/>
            <person name="Bowman M."/>
            <person name="Iovene M."/>
            <person name="Sanseverino W."/>
            <person name="Cavagnaro P."/>
            <person name="Yildiz M."/>
            <person name="Macko-Podgorni A."/>
            <person name="Moranska E."/>
            <person name="Grzebelus E."/>
            <person name="Grzebelus D."/>
            <person name="Ashrafi H."/>
            <person name="Zheng Z."/>
            <person name="Cheng S."/>
            <person name="Spooner D."/>
            <person name="Van Deynze A."/>
            <person name="Simon P."/>
        </authorList>
    </citation>
    <scope>NUCLEOTIDE SEQUENCE</scope>
    <source>
        <tissue evidence="2">Leaf</tissue>
    </source>
</reference>
<protein>
    <recommendedName>
        <fullName evidence="1">Programmed cell death protein 2 C-terminal domain-containing protein</fullName>
    </recommendedName>
</protein>
<dbReference type="Pfam" id="PF04194">
    <property type="entry name" value="PDCD2_C"/>
    <property type="match status" value="1"/>
</dbReference>
<accession>A0AAF0W390</accession>
<name>A0AAF0W390_DAUCS</name>